<accession>A0A1T3NXH2</accession>
<dbReference type="Proteomes" id="UP000190037">
    <property type="component" value="Unassembled WGS sequence"/>
</dbReference>
<dbReference type="EMBL" id="MWQN01000001">
    <property type="protein sequence ID" value="OPC81371.1"/>
    <property type="molecule type" value="Genomic_DNA"/>
</dbReference>
<proteinExistence type="predicted"/>
<protein>
    <recommendedName>
        <fullName evidence="2">M23ase beta-sheet core domain-containing protein</fullName>
    </recommendedName>
</protein>
<dbReference type="RefSeq" id="WP_078975671.1">
    <property type="nucleotide sequence ID" value="NZ_MWQN01000001.1"/>
</dbReference>
<feature type="region of interest" description="Disordered" evidence="1">
    <location>
        <begin position="240"/>
        <end position="318"/>
    </location>
</feature>
<feature type="compositionally biased region" description="Basic and acidic residues" evidence="1">
    <location>
        <begin position="285"/>
        <end position="318"/>
    </location>
</feature>
<keyword evidence="4" id="KW-1185">Reference proteome</keyword>
<feature type="region of interest" description="Disordered" evidence="1">
    <location>
        <begin position="394"/>
        <end position="423"/>
    </location>
</feature>
<evidence type="ECO:0000259" key="2">
    <source>
        <dbReference type="Pfam" id="PF01551"/>
    </source>
</evidence>
<evidence type="ECO:0000256" key="1">
    <source>
        <dbReference type="SAM" id="MobiDB-lite"/>
    </source>
</evidence>
<feature type="domain" description="M23ase beta-sheet core" evidence="2">
    <location>
        <begin position="451"/>
        <end position="544"/>
    </location>
</feature>
<dbReference type="OrthoDB" id="5244067at2"/>
<dbReference type="CDD" id="cd12797">
    <property type="entry name" value="M23_peptidase"/>
    <property type="match status" value="1"/>
</dbReference>
<feature type="region of interest" description="Disordered" evidence="1">
    <location>
        <begin position="1"/>
        <end position="43"/>
    </location>
</feature>
<dbReference type="FunFam" id="2.70.70.10:FF:000013">
    <property type="entry name" value="Peptidase family M23"/>
    <property type="match status" value="1"/>
</dbReference>
<dbReference type="GO" id="GO:0004222">
    <property type="term" value="F:metalloendopeptidase activity"/>
    <property type="evidence" value="ECO:0007669"/>
    <property type="project" value="TreeGrafter"/>
</dbReference>
<name>A0A1T3NXH2_9ACTN</name>
<dbReference type="InterPro" id="IPR050570">
    <property type="entry name" value="Cell_wall_metabolism_enzyme"/>
</dbReference>
<dbReference type="InterPro" id="IPR016047">
    <property type="entry name" value="M23ase_b-sheet_dom"/>
</dbReference>
<dbReference type="Pfam" id="PF01551">
    <property type="entry name" value="Peptidase_M23"/>
    <property type="match status" value="1"/>
</dbReference>
<dbReference type="InterPro" id="IPR011055">
    <property type="entry name" value="Dup_hybrid_motif"/>
</dbReference>
<dbReference type="STRING" id="159449.B4N89_10825"/>
<dbReference type="SUPFAM" id="SSF51261">
    <property type="entry name" value="Duplicated hybrid motif"/>
    <property type="match status" value="1"/>
</dbReference>
<gene>
    <name evidence="3" type="ORF">B4N89_10825</name>
</gene>
<dbReference type="PANTHER" id="PTHR21666">
    <property type="entry name" value="PEPTIDASE-RELATED"/>
    <property type="match status" value="1"/>
</dbReference>
<dbReference type="AlphaFoldDB" id="A0A1T3NXH2"/>
<evidence type="ECO:0000313" key="3">
    <source>
        <dbReference type="EMBL" id="OPC81371.1"/>
    </source>
</evidence>
<dbReference type="Gene3D" id="2.70.70.10">
    <property type="entry name" value="Glucose Permease (Domain IIA)"/>
    <property type="match status" value="1"/>
</dbReference>
<comment type="caution">
    <text evidence="3">The sequence shown here is derived from an EMBL/GenBank/DDBJ whole genome shotgun (WGS) entry which is preliminary data.</text>
</comment>
<reference evidence="3 4" key="1">
    <citation type="submission" date="2017-03" db="EMBL/GenBank/DDBJ databases">
        <title>Draft genome sequence of Streptomyces scabrisporus NF3, endophyte isolated from Amphipterygium adstringens.</title>
        <authorList>
            <person name="Vazquez M."/>
            <person name="Ceapa C.D."/>
            <person name="Rodriguez Luna D."/>
            <person name="Sanchez Esquivel S."/>
        </authorList>
    </citation>
    <scope>NUCLEOTIDE SEQUENCE [LARGE SCALE GENOMIC DNA]</scope>
    <source>
        <strain evidence="3 4">NF3</strain>
    </source>
</reference>
<sequence length="556" mass="58114">MTDVRYPSAQQQARHGSDTEGAYSPYGSSDPVHGGYDQGYEYGANAYSGDPSGGWPAVDAAGGWGVPTPAYDGYDTGTGYPAAAGYASGGYAAVDHSGTQYSAVDHTAVGYDTTGHGSGGYDTSGYQPAYDASGYVQVPGHDGYGNGSSDGYSGSYDASGGHAATGTYGYPAVQDTGYGTQTQTWAVTDTAVQDPAPAPYVDPAWDGGSNTGMWYAASDTAAWESDTWYSPVPVRDDADKWSGGNRSTTDLFDDGTTRAPAEPAFDVGDHDLSVPARTDTETDADDARVEPAGKPKAREAREAKATKGVKEAGESADKARVKRKRAFPLTAGAPLAVMGAAAMAVAAVGGLHTAGAETKDADPVAGGEDLPLMSPMDKQLVDLQVGAEDFAERASRAQTRVSLQERQEQAQQDQEAERKRRESLRPKFVLPVAQKGLSAYFGSSGSRWAHTHTGIDFPVDLSTPVFAVMDGVVRTQVNSAYGNMVILTGKDGTETWYCHLTRAKIRSGPVKAGDVIAYSGDTGNSTGPHLHFEVRPGGGAPINPLPWLRANGLDPT</sequence>
<dbReference type="PANTHER" id="PTHR21666:SF270">
    <property type="entry name" value="MUREIN HYDROLASE ACTIVATOR ENVC"/>
    <property type="match status" value="1"/>
</dbReference>
<evidence type="ECO:0000313" key="4">
    <source>
        <dbReference type="Proteomes" id="UP000190037"/>
    </source>
</evidence>
<organism evidence="3 4">
    <name type="scientific">Embleya scabrispora</name>
    <dbReference type="NCBI Taxonomy" id="159449"/>
    <lineage>
        <taxon>Bacteria</taxon>
        <taxon>Bacillati</taxon>
        <taxon>Actinomycetota</taxon>
        <taxon>Actinomycetes</taxon>
        <taxon>Kitasatosporales</taxon>
        <taxon>Streptomycetaceae</taxon>
        <taxon>Embleya</taxon>
    </lineage>
</organism>